<proteinExistence type="predicted"/>
<evidence type="ECO:0000259" key="7">
    <source>
        <dbReference type="PROSITE" id="PS50045"/>
    </source>
</evidence>
<evidence type="ECO:0000256" key="2">
    <source>
        <dbReference type="ARBA" id="ARBA00022840"/>
    </source>
</evidence>
<dbReference type="Pfam" id="PF25601">
    <property type="entry name" value="AAA_lid_14"/>
    <property type="match status" value="1"/>
</dbReference>
<dbReference type="CDD" id="cd00009">
    <property type="entry name" value="AAA"/>
    <property type="match status" value="1"/>
</dbReference>
<dbReference type="Gene3D" id="3.40.50.300">
    <property type="entry name" value="P-loop containing nucleotide triphosphate hydrolases"/>
    <property type="match status" value="1"/>
</dbReference>
<dbReference type="GO" id="GO:0043565">
    <property type="term" value="F:sequence-specific DNA binding"/>
    <property type="evidence" value="ECO:0007669"/>
    <property type="project" value="InterPro"/>
</dbReference>
<dbReference type="Pfam" id="PF13426">
    <property type="entry name" value="PAS_9"/>
    <property type="match status" value="1"/>
</dbReference>
<evidence type="ECO:0000256" key="6">
    <source>
        <dbReference type="SAM" id="Coils"/>
    </source>
</evidence>
<dbReference type="Pfam" id="PF02954">
    <property type="entry name" value="HTH_8"/>
    <property type="match status" value="1"/>
</dbReference>
<evidence type="ECO:0000313" key="10">
    <source>
        <dbReference type="EMBL" id="MBC8430425.1"/>
    </source>
</evidence>
<dbReference type="PROSITE" id="PS00676">
    <property type="entry name" value="SIGMA54_INTERACT_2"/>
    <property type="match status" value="1"/>
</dbReference>
<dbReference type="InterPro" id="IPR001610">
    <property type="entry name" value="PAC"/>
</dbReference>
<dbReference type="InterPro" id="IPR013655">
    <property type="entry name" value="PAS_fold_3"/>
</dbReference>
<dbReference type="CDD" id="cd00130">
    <property type="entry name" value="PAS"/>
    <property type="match status" value="2"/>
</dbReference>
<dbReference type="GO" id="GO:0006355">
    <property type="term" value="P:regulation of DNA-templated transcription"/>
    <property type="evidence" value="ECO:0007669"/>
    <property type="project" value="InterPro"/>
</dbReference>
<dbReference type="GO" id="GO:0005524">
    <property type="term" value="F:ATP binding"/>
    <property type="evidence" value="ECO:0007669"/>
    <property type="project" value="UniProtKB-KW"/>
</dbReference>
<dbReference type="PROSITE" id="PS50113">
    <property type="entry name" value="PAC"/>
    <property type="match status" value="3"/>
</dbReference>
<keyword evidence="5" id="KW-0804">Transcription</keyword>
<dbReference type="InterPro" id="IPR058031">
    <property type="entry name" value="AAA_lid_NorR"/>
</dbReference>
<keyword evidence="3" id="KW-0805">Transcription regulation</keyword>
<evidence type="ECO:0000256" key="4">
    <source>
        <dbReference type="ARBA" id="ARBA00023125"/>
    </source>
</evidence>
<sequence length="739" mass="85339">MTEKPVCVVLEQHSSKAEKKAVQRKNFKEVLHNKGLQLEAIVEAFDGLIYLSSQDYRIEFMNEQYINRHGYDATGQVCYKALHHRDSVCPWCLNPRIFKGETVRCEVLTPRDNWYYVVSTPIYHSDGSTSKLAMIMDISDRKEAEESLKEKVEEQNLLLDNIQTQIWYLTDEKTYGAVNRAHAEFLDLDKKEVEQKNLYDILGKAEADVFIAHNRKVFNEKNKVHAEEWVVNGRGEKRLLSMNIFPKLDGDENVEYVVCSGEDITDYRNSEEKLRQSKKRLDLAMEATSDALWDWDLVTNKAFFNRCFYTMLGYEPYELPQSFDTWKTLIHPEDKNTIIKKVNEYIQNKIDSFEVEYRLKAKQGGWRWIMARGKVVERDESGTPVRMIGTHVDITERKLNEEALRISEAHLREENLRLRVSFKGSNQFGVIVGKSKSMHDIYELILKAAVSSANVIIYGESGTGKELVAQTIHDLSNRGGKKFVTVNCSAIPDNLIESEFFGYKKGAFTGADVDKPGYLDTADGGTLFMDEVGELDVNMQVKLLRAVEGGGYTPIGSREIKKPDIRIIAATNRDLKEGVEKGQVREDFYYRIHIIPLHLPPLRDRKEDIPLLVYHFLQAYSDNEEILSMPENIIKSMQKYDWPGNVRELQNAIHRYITLKEIDFGDVSLSKPADAEIIPENIIINNDKNSKLRNVMESLEKQYIERLLNEHQWRRTKVASILGIDRRTLFRKMKSYGIS</sequence>
<organism evidence="10 11">
    <name type="scientific">Candidatus Desulfatibia vada</name>
    <dbReference type="NCBI Taxonomy" id="2841696"/>
    <lineage>
        <taxon>Bacteria</taxon>
        <taxon>Pseudomonadati</taxon>
        <taxon>Thermodesulfobacteriota</taxon>
        <taxon>Desulfobacteria</taxon>
        <taxon>Desulfobacterales</taxon>
        <taxon>Desulfobacterales incertae sedis</taxon>
        <taxon>Candidatus Desulfatibia</taxon>
    </lineage>
</organism>
<dbReference type="InterPro" id="IPR003593">
    <property type="entry name" value="AAA+_ATPase"/>
</dbReference>
<dbReference type="EMBL" id="JACNIG010000040">
    <property type="protein sequence ID" value="MBC8430425.1"/>
    <property type="molecule type" value="Genomic_DNA"/>
</dbReference>
<dbReference type="AlphaFoldDB" id="A0A8J6P0A9"/>
<evidence type="ECO:0000256" key="5">
    <source>
        <dbReference type="ARBA" id="ARBA00023163"/>
    </source>
</evidence>
<evidence type="ECO:0000256" key="3">
    <source>
        <dbReference type="ARBA" id="ARBA00023015"/>
    </source>
</evidence>
<feature type="coiled-coil region" evidence="6">
    <location>
        <begin position="135"/>
        <end position="165"/>
    </location>
</feature>
<dbReference type="InterPro" id="IPR025944">
    <property type="entry name" value="Sigma_54_int_dom_CS"/>
</dbReference>
<feature type="domain" description="PAC" evidence="9">
    <location>
        <begin position="101"/>
        <end position="150"/>
    </location>
</feature>
<dbReference type="InterPro" id="IPR002078">
    <property type="entry name" value="Sigma_54_int"/>
</dbReference>
<dbReference type="SUPFAM" id="SSF55785">
    <property type="entry name" value="PYP-like sensor domain (PAS domain)"/>
    <property type="match status" value="3"/>
</dbReference>
<dbReference type="InterPro" id="IPR025943">
    <property type="entry name" value="Sigma_54_int_dom_ATP-bd_2"/>
</dbReference>
<dbReference type="Gene3D" id="1.10.10.60">
    <property type="entry name" value="Homeodomain-like"/>
    <property type="match status" value="1"/>
</dbReference>
<dbReference type="SMART" id="SM00091">
    <property type="entry name" value="PAS"/>
    <property type="match status" value="2"/>
</dbReference>
<keyword evidence="2" id="KW-0067">ATP-binding</keyword>
<dbReference type="PROSITE" id="PS50045">
    <property type="entry name" value="SIGMA54_INTERACT_4"/>
    <property type="match status" value="1"/>
</dbReference>
<dbReference type="InterPro" id="IPR000700">
    <property type="entry name" value="PAS-assoc_C"/>
</dbReference>
<dbReference type="SUPFAM" id="SSF46689">
    <property type="entry name" value="Homeodomain-like"/>
    <property type="match status" value="1"/>
</dbReference>
<dbReference type="SMART" id="SM00382">
    <property type="entry name" value="AAA"/>
    <property type="match status" value="1"/>
</dbReference>
<dbReference type="Gene3D" id="1.10.8.60">
    <property type="match status" value="1"/>
</dbReference>
<evidence type="ECO:0000259" key="9">
    <source>
        <dbReference type="PROSITE" id="PS50113"/>
    </source>
</evidence>
<keyword evidence="4" id="KW-0238">DNA-binding</keyword>
<feature type="domain" description="PAC" evidence="9">
    <location>
        <begin position="224"/>
        <end position="276"/>
    </location>
</feature>
<dbReference type="FunFam" id="3.40.50.300:FF:000006">
    <property type="entry name" value="DNA-binding transcriptional regulator NtrC"/>
    <property type="match status" value="1"/>
</dbReference>
<evidence type="ECO:0000313" key="11">
    <source>
        <dbReference type="Proteomes" id="UP000605201"/>
    </source>
</evidence>
<reference evidence="10 11" key="1">
    <citation type="submission" date="2020-08" db="EMBL/GenBank/DDBJ databases">
        <title>Bridging the membrane lipid divide: bacteria of the FCB group superphylum have the potential to synthesize archaeal ether lipids.</title>
        <authorList>
            <person name="Villanueva L."/>
            <person name="Von Meijenfeldt F.A.B."/>
            <person name="Westbye A.B."/>
            <person name="Yadav S."/>
            <person name="Hopmans E.C."/>
            <person name="Dutilh B.E."/>
            <person name="Sinninghe Damste J.S."/>
        </authorList>
    </citation>
    <scope>NUCLEOTIDE SEQUENCE [LARGE SCALE GENOMIC DNA]</scope>
    <source>
        <strain evidence="10">NIOZ-UU17</strain>
    </source>
</reference>
<evidence type="ECO:0000256" key="1">
    <source>
        <dbReference type="ARBA" id="ARBA00022741"/>
    </source>
</evidence>
<dbReference type="SMART" id="SM00086">
    <property type="entry name" value="PAC"/>
    <property type="match status" value="3"/>
</dbReference>
<dbReference type="Proteomes" id="UP000605201">
    <property type="component" value="Unassembled WGS sequence"/>
</dbReference>
<dbReference type="InterPro" id="IPR002197">
    <property type="entry name" value="HTH_Fis"/>
</dbReference>
<dbReference type="InterPro" id="IPR035965">
    <property type="entry name" value="PAS-like_dom_sf"/>
</dbReference>
<dbReference type="InterPro" id="IPR009057">
    <property type="entry name" value="Homeodomain-like_sf"/>
</dbReference>
<feature type="domain" description="PAC" evidence="9">
    <location>
        <begin position="353"/>
        <end position="406"/>
    </location>
</feature>
<dbReference type="Pfam" id="PF08447">
    <property type="entry name" value="PAS_3"/>
    <property type="match status" value="1"/>
</dbReference>
<evidence type="ECO:0000259" key="8">
    <source>
        <dbReference type="PROSITE" id="PS50112"/>
    </source>
</evidence>
<feature type="domain" description="PAS" evidence="8">
    <location>
        <begin position="277"/>
        <end position="349"/>
    </location>
</feature>
<dbReference type="Gene3D" id="3.30.450.20">
    <property type="entry name" value="PAS domain"/>
    <property type="match status" value="3"/>
</dbReference>
<dbReference type="InterPro" id="IPR000014">
    <property type="entry name" value="PAS"/>
</dbReference>
<dbReference type="PROSITE" id="PS00688">
    <property type="entry name" value="SIGMA54_INTERACT_3"/>
    <property type="match status" value="1"/>
</dbReference>
<comment type="caution">
    <text evidence="10">The sequence shown here is derived from an EMBL/GenBank/DDBJ whole genome shotgun (WGS) entry which is preliminary data.</text>
</comment>
<accession>A0A8J6P0A9</accession>
<dbReference type="PROSITE" id="PS00675">
    <property type="entry name" value="SIGMA54_INTERACT_1"/>
    <property type="match status" value="1"/>
</dbReference>
<name>A0A8J6P0A9_9BACT</name>
<dbReference type="InterPro" id="IPR027417">
    <property type="entry name" value="P-loop_NTPase"/>
</dbReference>
<dbReference type="PRINTS" id="PR01590">
    <property type="entry name" value="HTHFIS"/>
</dbReference>
<protein>
    <submittedName>
        <fullName evidence="10">Sigma 54-interacting transcriptional regulator</fullName>
    </submittedName>
</protein>
<keyword evidence="1" id="KW-0547">Nucleotide-binding</keyword>
<dbReference type="InterPro" id="IPR025662">
    <property type="entry name" value="Sigma_54_int_dom_ATP-bd_1"/>
</dbReference>
<feature type="domain" description="Sigma-54 factor interaction" evidence="7">
    <location>
        <begin position="431"/>
        <end position="658"/>
    </location>
</feature>
<gene>
    <name evidence="10" type="ORF">H8D96_00755</name>
</gene>
<keyword evidence="6" id="KW-0175">Coiled coil</keyword>
<dbReference type="NCBIfam" id="TIGR00229">
    <property type="entry name" value="sensory_box"/>
    <property type="match status" value="2"/>
</dbReference>
<dbReference type="SUPFAM" id="SSF52540">
    <property type="entry name" value="P-loop containing nucleoside triphosphate hydrolases"/>
    <property type="match status" value="1"/>
</dbReference>
<dbReference type="PROSITE" id="PS50112">
    <property type="entry name" value="PAS"/>
    <property type="match status" value="1"/>
</dbReference>
<dbReference type="PANTHER" id="PTHR32071">
    <property type="entry name" value="TRANSCRIPTIONAL REGULATORY PROTEIN"/>
    <property type="match status" value="1"/>
</dbReference>
<dbReference type="Pfam" id="PF00158">
    <property type="entry name" value="Sigma54_activat"/>
    <property type="match status" value="1"/>
</dbReference>